<dbReference type="EMBL" id="UINC01178587">
    <property type="protein sequence ID" value="SVD86825.1"/>
    <property type="molecule type" value="Genomic_DNA"/>
</dbReference>
<gene>
    <name evidence="1" type="ORF">METZ01_LOCUS439679</name>
</gene>
<sequence length="66" mass="7233">MPSGAGSGDNPKLALHYFAPTAFRDTYVGIHADPWHASLSIALQKVSRIRLRELSKIVSKQSTLRA</sequence>
<evidence type="ECO:0000313" key="1">
    <source>
        <dbReference type="EMBL" id="SVD86825.1"/>
    </source>
</evidence>
<reference evidence="1" key="1">
    <citation type="submission" date="2018-05" db="EMBL/GenBank/DDBJ databases">
        <authorList>
            <person name="Lanie J.A."/>
            <person name="Ng W.-L."/>
            <person name="Kazmierczak K.M."/>
            <person name="Andrzejewski T.M."/>
            <person name="Davidsen T.M."/>
            <person name="Wayne K.J."/>
            <person name="Tettelin H."/>
            <person name="Glass J.I."/>
            <person name="Rusch D."/>
            <person name="Podicherti R."/>
            <person name="Tsui H.-C.T."/>
            <person name="Winkler M.E."/>
        </authorList>
    </citation>
    <scope>NUCLEOTIDE SEQUENCE</scope>
</reference>
<proteinExistence type="predicted"/>
<dbReference type="AlphaFoldDB" id="A0A382YVF5"/>
<accession>A0A382YVF5</accession>
<organism evidence="1">
    <name type="scientific">marine metagenome</name>
    <dbReference type="NCBI Taxonomy" id="408172"/>
    <lineage>
        <taxon>unclassified sequences</taxon>
        <taxon>metagenomes</taxon>
        <taxon>ecological metagenomes</taxon>
    </lineage>
</organism>
<protein>
    <submittedName>
        <fullName evidence="1">Uncharacterized protein</fullName>
    </submittedName>
</protein>
<name>A0A382YVF5_9ZZZZ</name>